<dbReference type="PANTHER" id="PTHR47149">
    <property type="entry name" value="F-BOX PROTEIN RMF"/>
    <property type="match status" value="1"/>
</dbReference>
<sequence>MEERLWKALCVRELGLPLGVKCQSEFSWRNLYGAATDGSHSFTNSHQREKHIDWMRIGAFCLDSGEAVASAQLSELRSFCEDGEVGSSSSMAKFHVVHNVKKGIWIADLHLVRCPVCNLATCEGTMQMLEVRHWQLFLHKEYTAQEWQFEPACSHSISHHCSEAGAGVFDVGHFRSKETQDILDLKTWVAPVGNWQPMGTASHYAAAASTNLLQNDGLYVKFQVMRAGHEGPVVGIQVSQQLI</sequence>
<evidence type="ECO:0008006" key="3">
    <source>
        <dbReference type="Google" id="ProtNLM"/>
    </source>
</evidence>
<proteinExistence type="predicted"/>
<dbReference type="EMBL" id="OZ019901">
    <property type="protein sequence ID" value="CAK9237212.1"/>
    <property type="molecule type" value="Genomic_DNA"/>
</dbReference>
<dbReference type="Proteomes" id="UP001497512">
    <property type="component" value="Chromosome 9"/>
</dbReference>
<evidence type="ECO:0000313" key="1">
    <source>
        <dbReference type="EMBL" id="CAK9237212.1"/>
    </source>
</evidence>
<organism evidence="1 2">
    <name type="scientific">Sphagnum troendelagicum</name>
    <dbReference type="NCBI Taxonomy" id="128251"/>
    <lineage>
        <taxon>Eukaryota</taxon>
        <taxon>Viridiplantae</taxon>
        <taxon>Streptophyta</taxon>
        <taxon>Embryophyta</taxon>
        <taxon>Bryophyta</taxon>
        <taxon>Sphagnophytina</taxon>
        <taxon>Sphagnopsida</taxon>
        <taxon>Sphagnales</taxon>
        <taxon>Sphagnaceae</taxon>
        <taxon>Sphagnum</taxon>
    </lineage>
</organism>
<name>A0ABP0V455_9BRYO</name>
<evidence type="ECO:0000313" key="2">
    <source>
        <dbReference type="Proteomes" id="UP001497512"/>
    </source>
</evidence>
<gene>
    <name evidence="1" type="ORF">CSSPTR1EN2_LOCUS23590</name>
</gene>
<dbReference type="PANTHER" id="PTHR47149:SF1">
    <property type="entry name" value="F-BOX PROTEIN RMF"/>
    <property type="match status" value="1"/>
</dbReference>
<keyword evidence="2" id="KW-1185">Reference proteome</keyword>
<reference evidence="1" key="1">
    <citation type="submission" date="2024-02" db="EMBL/GenBank/DDBJ databases">
        <authorList>
            <consortium name="ELIXIR-Norway"/>
            <consortium name="Elixir Norway"/>
        </authorList>
    </citation>
    <scope>NUCLEOTIDE SEQUENCE</scope>
</reference>
<accession>A0ABP0V455</accession>
<protein>
    <recommendedName>
        <fullName evidence="3">F-box protein</fullName>
    </recommendedName>
</protein>